<keyword evidence="19" id="KW-0325">Glycoprotein</keyword>
<dbReference type="CDD" id="cd00146">
    <property type="entry name" value="PKD"/>
    <property type="match status" value="1"/>
</dbReference>
<dbReference type="Pfam" id="PF15902">
    <property type="entry name" value="Sortilin-Vps10"/>
    <property type="match status" value="1"/>
</dbReference>
<evidence type="ECO:0000256" key="6">
    <source>
        <dbReference type="ARBA" id="ARBA00004552"/>
    </source>
</evidence>
<dbReference type="Gene3D" id="2.60.40.10">
    <property type="entry name" value="Immunoglobulins"/>
    <property type="match status" value="1"/>
</dbReference>
<dbReference type="InterPro" id="IPR006581">
    <property type="entry name" value="VPS10"/>
</dbReference>
<dbReference type="FunFam" id="2.10.70.80:FF:000001">
    <property type="entry name" value="Sortilin-related VPS10 domain-containing receptor 1"/>
    <property type="match status" value="1"/>
</dbReference>
<feature type="domain" description="PKD" evidence="28">
    <location>
        <begin position="792"/>
        <end position="862"/>
    </location>
</feature>
<dbReference type="PANTHER" id="PTHR12106:SF9">
    <property type="entry name" value="VPS10 DOMAIN-CONTAINING RECEPTOR SORCS2"/>
    <property type="match status" value="1"/>
</dbReference>
<evidence type="ECO:0000256" key="8">
    <source>
        <dbReference type="ARBA" id="ARBA00010818"/>
    </source>
</evidence>
<reference evidence="30" key="1">
    <citation type="submission" date="2025-08" db="UniProtKB">
        <authorList>
            <consortium name="RefSeq"/>
        </authorList>
    </citation>
    <scope>IDENTIFICATION</scope>
    <source>
        <tissue evidence="30">Sperm</tissue>
    </source>
</reference>
<dbReference type="Gene3D" id="3.30.60.270">
    <property type="match status" value="1"/>
</dbReference>
<keyword evidence="13" id="KW-0677">Repeat</keyword>
<evidence type="ECO:0000256" key="1">
    <source>
        <dbReference type="ARBA" id="ARBA00004146"/>
    </source>
</evidence>
<evidence type="ECO:0000256" key="7">
    <source>
        <dbReference type="ARBA" id="ARBA00004565"/>
    </source>
</evidence>
<sequence>MSRRCERGRAACAPVQLVSPGGARRLEVETLPPLLVTMSPLMMMMLLVVLAESNAVSAATAAGAAIWRQGELTPYSSSEAANVPSAASILRRDLLDSKPGAPKRPRRGRALPPLPPRVPSVREPGGAVSSSSFVLAGDGSHNQAIVHWTGDNSSVILILTKFVDSNVDSVTDSSLWRSTNYGASYTKLTDKLDPKAILVALYVCPSNKKKIVLVNEPHVERSLHVSLDEGASFQRIRVTFSLQSLLFHPHMEDWLLAYSQDGKLYVSMELGRDWHLLQERVSDGRYYWAVPDIDKDQELVHVEVQGADGEFYYVTCPISNCTGTALFSPFPGAIDQNSLLVENHYVFVQVTDGHIARYYVSHGRRQFRQMLFPKYALPRDLHILSTGGEGVFAAARDWNQNQTYGLYFSDERGDRLTLSLANVACSDIPSAPKIINVHEVNGLRGVFLANQRQAAEVKTYVTYNRGRDWRLLAAPATDLLERPTHCLLPACSLHLHLHSSGDTVMAGKVVSMATAPGLLMATGNLGAGLVEYEEKMFVSSDGGNTWSQAFDDEHHILFLDHGGAIIAVKDTAMPIKQLWYSVDEGISWKVHDFSPTPIYIDGLLSEPGDETLVITMFGHASLRSDWELVKIDFRTLFFHDCSDEDYENWTFHNQDEACIMGEVHEFRKRKLSSLCINGKSFNKRLKSNLCLCKDSDFECDYGFERYPDGSCRPAFWHNPASTPTECLPGDTYTNSSGYRKMVSNTCVSGLEVHYESTVLACPVMPPRGLSVVTVGGKLVVSPGDNVTFYVLQEKGDTATTKYFVDLGDGFKAIYVNLTLREEPVLHRYREPGVYRVVVRAENPGGWEQSQLYIQVLQPLSSVYLSMPPVVKCNQLFNVFTHIIPADSQGMVFSWWLGNSSQPVVSLSGEVTTSFPVVGETAISVQAATGSWAVQHSRALMVYEHVRVLHLFFSPSLESYNPGLPEWREDVARAVKASLLQAASHISEEQVITDVPLGFPTHVDVYAVPRRDEPRRRRRSSHGAEVEQVYESLVSVVKRNLVTFNLNPEVKITVVATGFQQPGSGPGVTLVLLVLCLAFLGLLIYIIYRFKRKLVGGNVYAQMHNEKEQDVTTPGEVATVIQNEALHNQEEFIDDDLDSQTLGNHSTHVVLGLHAREANSYVSS</sequence>
<dbReference type="FunFam" id="2.60.40.10:FF:000083">
    <property type="entry name" value="Sortilin-related VPS10 domain containing receptor 2"/>
    <property type="match status" value="1"/>
</dbReference>
<evidence type="ECO:0000256" key="27">
    <source>
        <dbReference type="SAM" id="Phobius"/>
    </source>
</evidence>
<keyword evidence="21" id="KW-0966">Cell projection</keyword>
<dbReference type="InterPro" id="IPR022409">
    <property type="entry name" value="PKD/Chitinase_dom"/>
</dbReference>
<evidence type="ECO:0000256" key="9">
    <source>
        <dbReference type="ARBA" id="ARBA00022475"/>
    </source>
</evidence>
<keyword evidence="10" id="KW-0771">Synaptosome</keyword>
<evidence type="ECO:0000256" key="24">
    <source>
        <dbReference type="ARBA" id="ARBA00034112"/>
    </source>
</evidence>
<organism evidence="29 30">
    <name type="scientific">Petromyzon marinus</name>
    <name type="common">Sea lamprey</name>
    <dbReference type="NCBI Taxonomy" id="7757"/>
    <lineage>
        <taxon>Eukaryota</taxon>
        <taxon>Metazoa</taxon>
        <taxon>Chordata</taxon>
        <taxon>Craniata</taxon>
        <taxon>Vertebrata</taxon>
        <taxon>Cyclostomata</taxon>
        <taxon>Hyperoartia</taxon>
        <taxon>Petromyzontiformes</taxon>
        <taxon>Petromyzontidae</taxon>
        <taxon>Petromyzon</taxon>
    </lineage>
</organism>
<evidence type="ECO:0000256" key="15">
    <source>
        <dbReference type="ARBA" id="ARBA00022989"/>
    </source>
</evidence>
<evidence type="ECO:0000256" key="12">
    <source>
        <dbReference type="ARBA" id="ARBA00022729"/>
    </source>
</evidence>
<name>A0AAJ7SVS1_PETMA</name>
<dbReference type="GO" id="GO:0055038">
    <property type="term" value="C:recycling endosome membrane"/>
    <property type="evidence" value="ECO:0007669"/>
    <property type="project" value="UniProtKB-SubCell"/>
</dbReference>
<evidence type="ECO:0000259" key="28">
    <source>
        <dbReference type="PROSITE" id="PS50093"/>
    </source>
</evidence>
<dbReference type="Proteomes" id="UP001318040">
    <property type="component" value="Chromosome 9"/>
</dbReference>
<comment type="similarity">
    <text evidence="8">Belongs to the VPS10-related sortilin family. SORCS subfamily.</text>
</comment>
<proteinExistence type="inferred from homology"/>
<dbReference type="InterPro" id="IPR031777">
    <property type="entry name" value="Sortilin_C"/>
</dbReference>
<dbReference type="FunFam" id="3.30.60.270:FF:000003">
    <property type="entry name" value="Sortilin-related VPS10 domain containing receptor 2"/>
    <property type="match status" value="1"/>
</dbReference>
<evidence type="ECO:0000256" key="2">
    <source>
        <dbReference type="ARBA" id="ARBA00004251"/>
    </source>
</evidence>
<dbReference type="InterPro" id="IPR035986">
    <property type="entry name" value="PKD_dom_sf"/>
</dbReference>
<dbReference type="Pfam" id="PF00801">
    <property type="entry name" value="PKD"/>
    <property type="match status" value="1"/>
</dbReference>
<dbReference type="InterPro" id="IPR015943">
    <property type="entry name" value="WD40/YVTN_repeat-like_dom_sf"/>
</dbReference>
<dbReference type="Gene3D" id="2.130.10.10">
    <property type="entry name" value="YVTN repeat-like/Quinoprotein amine dehydrogenase"/>
    <property type="match status" value="1"/>
</dbReference>
<dbReference type="PANTHER" id="PTHR12106">
    <property type="entry name" value="SORTILIN RELATED"/>
    <property type="match status" value="1"/>
</dbReference>
<evidence type="ECO:0000256" key="19">
    <source>
        <dbReference type="ARBA" id="ARBA00023180"/>
    </source>
</evidence>
<dbReference type="InterPro" id="IPR013783">
    <property type="entry name" value="Ig-like_fold"/>
</dbReference>
<evidence type="ECO:0000256" key="16">
    <source>
        <dbReference type="ARBA" id="ARBA00023018"/>
    </source>
</evidence>
<evidence type="ECO:0000256" key="14">
    <source>
        <dbReference type="ARBA" id="ARBA00022753"/>
    </source>
</evidence>
<feature type="transmembrane region" description="Helical" evidence="27">
    <location>
        <begin position="1066"/>
        <end position="1087"/>
    </location>
</feature>
<evidence type="ECO:0000256" key="13">
    <source>
        <dbReference type="ARBA" id="ARBA00022737"/>
    </source>
</evidence>
<keyword evidence="17 27" id="KW-0472">Membrane</keyword>
<accession>A0AAJ7SVS1</accession>
<dbReference type="GO" id="GO:0043197">
    <property type="term" value="C:dendritic spine"/>
    <property type="evidence" value="ECO:0007669"/>
    <property type="project" value="UniProtKB-SubCell"/>
</dbReference>
<dbReference type="PROSITE" id="PS50093">
    <property type="entry name" value="PKD"/>
    <property type="match status" value="1"/>
</dbReference>
<dbReference type="GO" id="GO:0043204">
    <property type="term" value="C:perikaryon"/>
    <property type="evidence" value="ECO:0007669"/>
    <property type="project" value="UniProtKB-SubCell"/>
</dbReference>
<evidence type="ECO:0000256" key="26">
    <source>
        <dbReference type="SAM" id="MobiDB-lite"/>
    </source>
</evidence>
<gene>
    <name evidence="30" type="primary">LOC116940599</name>
</gene>
<evidence type="ECO:0000256" key="5">
    <source>
        <dbReference type="ARBA" id="ARBA00004484"/>
    </source>
</evidence>
<keyword evidence="11 27" id="KW-0812">Transmembrane</keyword>
<evidence type="ECO:0000313" key="30">
    <source>
        <dbReference type="RefSeq" id="XP_032806533.1"/>
    </source>
</evidence>
<protein>
    <recommendedName>
        <fullName evidence="25">VPS10 domain-containing receptor SorCS2</fullName>
    </recommendedName>
</protein>
<dbReference type="GO" id="GO:0098839">
    <property type="term" value="C:postsynaptic density membrane"/>
    <property type="evidence" value="ECO:0007669"/>
    <property type="project" value="UniProtKB-SubCell"/>
</dbReference>
<keyword evidence="20" id="KW-0628">Postsynaptic cell membrane</keyword>
<comment type="subcellular location">
    <subcellularLocation>
        <location evidence="2">Cell membrane</location>
        <topology evidence="2">Single-pass type I membrane protein</topology>
    </subcellularLocation>
    <subcellularLocation>
        <location evidence="3">Cell projection</location>
        <location evidence="3">Dendrite</location>
    </subcellularLocation>
    <subcellularLocation>
        <location evidence="6">Cell projection</location>
        <location evidence="6">Dendritic spine</location>
    </subcellularLocation>
    <subcellularLocation>
        <location evidence="4">Cytoplasmic vesicle membrane</location>
        <topology evidence="4">Single-pass type I membrane protein</topology>
    </subcellularLocation>
    <subcellularLocation>
        <location evidence="1">Early endosome membrane</location>
    </subcellularLocation>
    <subcellularLocation>
        <location evidence="5">Perikaryon</location>
    </subcellularLocation>
    <subcellularLocation>
        <location evidence="24">Postsynaptic density membrane</location>
    </subcellularLocation>
    <subcellularLocation>
        <location evidence="7">Recycling endosome membrane</location>
    </subcellularLocation>
    <subcellularLocation>
        <location evidence="23">Synapse</location>
        <location evidence="23">Synaptosome</location>
    </subcellularLocation>
</comment>
<evidence type="ECO:0000256" key="17">
    <source>
        <dbReference type="ARBA" id="ARBA00023136"/>
    </source>
</evidence>
<keyword evidence="15 27" id="KW-1133">Transmembrane helix</keyword>
<dbReference type="InterPro" id="IPR031778">
    <property type="entry name" value="Sortilin_N"/>
</dbReference>
<evidence type="ECO:0000256" key="23">
    <source>
        <dbReference type="ARBA" id="ARBA00034102"/>
    </source>
</evidence>
<evidence type="ECO:0000256" key="25">
    <source>
        <dbReference type="ARBA" id="ARBA00074088"/>
    </source>
</evidence>
<evidence type="ECO:0000256" key="3">
    <source>
        <dbReference type="ARBA" id="ARBA00004279"/>
    </source>
</evidence>
<dbReference type="SMART" id="SM00089">
    <property type="entry name" value="PKD"/>
    <property type="match status" value="1"/>
</dbReference>
<keyword evidence="14" id="KW-0967">Endosome</keyword>
<keyword evidence="16" id="KW-0770">Synapse</keyword>
<feature type="region of interest" description="Disordered" evidence="26">
    <location>
        <begin position="94"/>
        <end position="125"/>
    </location>
</feature>
<evidence type="ECO:0000256" key="18">
    <source>
        <dbReference type="ARBA" id="ARBA00023157"/>
    </source>
</evidence>
<keyword evidence="22" id="KW-0968">Cytoplasmic vesicle</keyword>
<dbReference type="SMART" id="SM00602">
    <property type="entry name" value="VPS10"/>
    <property type="match status" value="1"/>
</dbReference>
<evidence type="ECO:0000256" key="4">
    <source>
        <dbReference type="ARBA" id="ARBA00004358"/>
    </source>
</evidence>
<dbReference type="SUPFAM" id="SSF110296">
    <property type="entry name" value="Oligoxyloglucan reducing end-specific cellobiohydrolase"/>
    <property type="match status" value="1"/>
</dbReference>
<dbReference type="InterPro" id="IPR050310">
    <property type="entry name" value="VPS10-sortilin"/>
</dbReference>
<dbReference type="AlphaFoldDB" id="A0AAJ7SVS1"/>
<keyword evidence="18" id="KW-1015">Disulfide bond</keyword>
<dbReference type="Pfam" id="PF15901">
    <property type="entry name" value="Sortilin_C"/>
    <property type="match status" value="1"/>
</dbReference>
<dbReference type="SUPFAM" id="SSF49299">
    <property type="entry name" value="PKD domain"/>
    <property type="match status" value="1"/>
</dbReference>
<dbReference type="Gene3D" id="2.10.70.80">
    <property type="match status" value="1"/>
</dbReference>
<evidence type="ECO:0000256" key="10">
    <source>
        <dbReference type="ARBA" id="ARBA00022599"/>
    </source>
</evidence>
<keyword evidence="29" id="KW-1185">Reference proteome</keyword>
<keyword evidence="12" id="KW-0732">Signal</keyword>
<dbReference type="RefSeq" id="XP_032806533.1">
    <property type="nucleotide sequence ID" value="XM_032950642.1"/>
</dbReference>
<evidence type="ECO:0000256" key="22">
    <source>
        <dbReference type="ARBA" id="ARBA00023329"/>
    </source>
</evidence>
<evidence type="ECO:0000256" key="20">
    <source>
        <dbReference type="ARBA" id="ARBA00023257"/>
    </source>
</evidence>
<evidence type="ECO:0000256" key="11">
    <source>
        <dbReference type="ARBA" id="ARBA00022692"/>
    </source>
</evidence>
<dbReference type="InterPro" id="IPR000601">
    <property type="entry name" value="PKD_dom"/>
</dbReference>
<keyword evidence="9" id="KW-1003">Cell membrane</keyword>
<evidence type="ECO:0000256" key="21">
    <source>
        <dbReference type="ARBA" id="ARBA00023273"/>
    </source>
</evidence>
<evidence type="ECO:0000313" key="29">
    <source>
        <dbReference type="Proteomes" id="UP001318040"/>
    </source>
</evidence>
<dbReference type="GO" id="GO:0031901">
    <property type="term" value="C:early endosome membrane"/>
    <property type="evidence" value="ECO:0007669"/>
    <property type="project" value="UniProtKB-SubCell"/>
</dbReference>